<sequence length="154" mass="17301">MISRSLRADTRSRAKDDMKRAMLVKDKVRKWEKKWVTIGDTSMKIFKWVPVTNYDTVTQNKNLKGKSITTHNKENIEDKGKSHSLSRNDATTNSSFSSVSNVLVNNDQSVTGFSETSQDDSTNHEEKTHVTTSTLLGENSSDAQFPDNVTSDRG</sequence>
<feature type="compositionally biased region" description="Polar residues" evidence="2">
    <location>
        <begin position="130"/>
        <end position="154"/>
    </location>
</feature>
<dbReference type="PANTHER" id="PTHR12767:SF9">
    <property type="entry name" value="BCL7-LIKE"/>
    <property type="match status" value="1"/>
</dbReference>
<reference evidence="4" key="1">
    <citation type="submission" date="2011-08" db="EMBL/GenBank/DDBJ databases">
        <authorList>
            <person name="Rombauts S."/>
        </authorList>
    </citation>
    <scope>NUCLEOTIDE SEQUENCE</scope>
    <source>
        <strain evidence="4">London</strain>
    </source>
</reference>
<proteinExistence type="inferred from homology"/>
<dbReference type="OrthoDB" id="5989898at2759"/>
<dbReference type="KEGG" id="tut:107363488"/>
<feature type="compositionally biased region" description="Basic and acidic residues" evidence="2">
    <location>
        <begin position="71"/>
        <end position="81"/>
    </location>
</feature>
<evidence type="ECO:0000313" key="3">
    <source>
        <dbReference type="EnsemblMetazoa" id="tetur10g02730.1"/>
    </source>
</evidence>
<feature type="region of interest" description="Disordered" evidence="2">
    <location>
        <begin position="63"/>
        <end position="154"/>
    </location>
</feature>
<dbReference type="Pfam" id="PF04714">
    <property type="entry name" value="BCL_N"/>
    <property type="match status" value="1"/>
</dbReference>
<protein>
    <submittedName>
        <fullName evidence="3">Uncharacterized protein</fullName>
    </submittedName>
</protein>
<organism evidence="3 4">
    <name type="scientific">Tetranychus urticae</name>
    <name type="common">Two-spotted spider mite</name>
    <dbReference type="NCBI Taxonomy" id="32264"/>
    <lineage>
        <taxon>Eukaryota</taxon>
        <taxon>Metazoa</taxon>
        <taxon>Ecdysozoa</taxon>
        <taxon>Arthropoda</taxon>
        <taxon>Chelicerata</taxon>
        <taxon>Arachnida</taxon>
        <taxon>Acari</taxon>
        <taxon>Acariformes</taxon>
        <taxon>Trombidiformes</taxon>
        <taxon>Prostigmata</taxon>
        <taxon>Eleutherengona</taxon>
        <taxon>Raphignathae</taxon>
        <taxon>Tetranychoidea</taxon>
        <taxon>Tetranychidae</taxon>
        <taxon>Tetranychus</taxon>
    </lineage>
</organism>
<keyword evidence="4" id="KW-1185">Reference proteome</keyword>
<gene>
    <name evidence="3" type="primary">107363488</name>
</gene>
<dbReference type="AlphaFoldDB" id="T1KFD5"/>
<dbReference type="OMA" id="HEEKTHV"/>
<dbReference type="EnsemblMetazoa" id="tetur10g02730.1">
    <property type="protein sequence ID" value="tetur10g02730.1"/>
    <property type="gene ID" value="tetur10g02730"/>
</dbReference>
<evidence type="ECO:0000256" key="2">
    <source>
        <dbReference type="SAM" id="MobiDB-lite"/>
    </source>
</evidence>
<dbReference type="PANTHER" id="PTHR12767">
    <property type="entry name" value="BCL7 RELATED"/>
    <property type="match status" value="1"/>
</dbReference>
<dbReference type="HOGENOM" id="CLU_110835_2_1_1"/>
<reference evidence="3" key="2">
    <citation type="submission" date="2015-06" db="UniProtKB">
        <authorList>
            <consortium name="EnsemblMetazoa"/>
        </authorList>
    </citation>
    <scope>IDENTIFICATION</scope>
</reference>
<dbReference type="Proteomes" id="UP000015104">
    <property type="component" value="Unassembled WGS sequence"/>
</dbReference>
<dbReference type="EMBL" id="CAEY01000036">
    <property type="status" value="NOT_ANNOTATED_CDS"/>
    <property type="molecule type" value="Genomic_DNA"/>
</dbReference>
<evidence type="ECO:0000256" key="1">
    <source>
        <dbReference type="ARBA" id="ARBA00010326"/>
    </source>
</evidence>
<feature type="compositionally biased region" description="Low complexity" evidence="2">
    <location>
        <begin position="93"/>
        <end position="110"/>
    </location>
</feature>
<evidence type="ECO:0000313" key="4">
    <source>
        <dbReference type="Proteomes" id="UP000015104"/>
    </source>
</evidence>
<comment type="similarity">
    <text evidence="1">Belongs to the BCL7 family.</text>
</comment>
<feature type="compositionally biased region" description="Polar residues" evidence="2">
    <location>
        <begin position="111"/>
        <end position="120"/>
    </location>
</feature>
<name>T1KFD5_TETUR</name>
<dbReference type="STRING" id="32264.T1KFD5"/>
<dbReference type="InterPro" id="IPR006804">
    <property type="entry name" value="BCL7"/>
</dbReference>
<dbReference type="eggNOG" id="KOG4095">
    <property type="taxonomic scope" value="Eukaryota"/>
</dbReference>
<accession>T1KFD5</accession>
<feature type="compositionally biased region" description="Polar residues" evidence="2">
    <location>
        <begin position="83"/>
        <end position="92"/>
    </location>
</feature>